<dbReference type="Proteomes" id="UP000515472">
    <property type="component" value="Chromosome"/>
</dbReference>
<proteinExistence type="predicted"/>
<sequence length="37" mass="4123">MELKRAFLIFAFRQDLAPVAHFWAGCCGFAGPFPPPL</sequence>
<accession>A0A7R7IZ11</accession>
<evidence type="ECO:0000313" key="1">
    <source>
        <dbReference type="EMBL" id="BCO11156.1"/>
    </source>
</evidence>
<keyword evidence="2" id="KW-1185">Reference proteome</keyword>
<protein>
    <submittedName>
        <fullName evidence="1">Uncharacterized protein</fullName>
    </submittedName>
</protein>
<dbReference type="PROSITE" id="PS51257">
    <property type="entry name" value="PROKAR_LIPOPROTEIN"/>
    <property type="match status" value="1"/>
</dbReference>
<evidence type="ECO:0000313" key="2">
    <source>
        <dbReference type="Proteomes" id="UP000515472"/>
    </source>
</evidence>
<name>A0A7R7IZ11_9BACT</name>
<organism evidence="1 2">
    <name type="scientific">Citrifermentans bremense</name>
    <dbReference type="NCBI Taxonomy" id="60035"/>
    <lineage>
        <taxon>Bacteria</taxon>
        <taxon>Pseudomonadati</taxon>
        <taxon>Thermodesulfobacteriota</taxon>
        <taxon>Desulfuromonadia</taxon>
        <taxon>Geobacterales</taxon>
        <taxon>Geobacteraceae</taxon>
        <taxon>Citrifermentans</taxon>
    </lineage>
</organism>
<dbReference type="AlphaFoldDB" id="A0A7R7IZ11"/>
<reference evidence="1 2" key="1">
    <citation type="submission" date="2020-06" db="EMBL/GenBank/DDBJ databases">
        <title>Interaction of electrochemicaly active bacteria, Geobacter bremensis R4 on different carbon anode.</title>
        <authorList>
            <person name="Meng L."/>
            <person name="Yoshida N."/>
        </authorList>
    </citation>
    <scope>NUCLEOTIDE SEQUENCE [LARGE SCALE GENOMIC DNA]</scope>
    <source>
        <strain evidence="1 2">R4</strain>
    </source>
</reference>
<gene>
    <name evidence="1" type="ORF">GEOBRER4_n0339</name>
</gene>
<dbReference type="EMBL" id="AP023213">
    <property type="protein sequence ID" value="BCO11156.1"/>
    <property type="molecule type" value="Genomic_DNA"/>
</dbReference>